<evidence type="ECO:0000313" key="1">
    <source>
        <dbReference type="EMBL" id="CAA9215879.1"/>
    </source>
</evidence>
<accession>A0A6J4H638</accession>
<dbReference type="InterPro" id="IPR036291">
    <property type="entry name" value="NAD(P)-bd_dom_sf"/>
</dbReference>
<dbReference type="AlphaFoldDB" id="A0A6J4H638"/>
<dbReference type="EMBL" id="CADCTB010000025">
    <property type="protein sequence ID" value="CAA9215879.1"/>
    <property type="molecule type" value="Genomic_DNA"/>
</dbReference>
<protein>
    <submittedName>
        <fullName evidence="1">Uncharacterized protein</fullName>
    </submittedName>
</protein>
<reference evidence="1" key="1">
    <citation type="submission" date="2020-02" db="EMBL/GenBank/DDBJ databases">
        <authorList>
            <person name="Meier V. D."/>
        </authorList>
    </citation>
    <scope>NUCLEOTIDE SEQUENCE</scope>
    <source>
        <strain evidence="1">AVDCRST_MAG10</strain>
    </source>
</reference>
<organism evidence="1">
    <name type="scientific">uncultured Acidimicrobiales bacterium</name>
    <dbReference type="NCBI Taxonomy" id="310071"/>
    <lineage>
        <taxon>Bacteria</taxon>
        <taxon>Bacillati</taxon>
        <taxon>Actinomycetota</taxon>
        <taxon>Acidimicrobiia</taxon>
        <taxon>Acidimicrobiales</taxon>
        <taxon>environmental samples</taxon>
    </lineage>
</organism>
<proteinExistence type="predicted"/>
<sequence>MELTGKVVIVPVDWAGAAGLATRMSAAGATVVLVGPDGDAAGQLAATLEAGGAGRPALFVTDGSPEGLDALAAFVSELFRPA</sequence>
<gene>
    <name evidence="1" type="ORF">AVDCRST_MAG10-393</name>
</gene>
<name>A0A6J4H638_9ACTN</name>
<dbReference type="SUPFAM" id="SSF51735">
    <property type="entry name" value="NAD(P)-binding Rossmann-fold domains"/>
    <property type="match status" value="1"/>
</dbReference>